<gene>
    <name evidence="1" type="ORF">H2O64_06625</name>
</gene>
<keyword evidence="2" id="KW-1185">Reference proteome</keyword>
<dbReference type="EMBL" id="JACGWS010000003">
    <property type="protein sequence ID" value="MBC8754338.1"/>
    <property type="molecule type" value="Genomic_DNA"/>
</dbReference>
<reference evidence="1 2" key="1">
    <citation type="submission" date="2020-07" db="EMBL/GenBank/DDBJ databases">
        <title>Description of Kordia aestuariivivens sp. nov., isolated from a tidal flat.</title>
        <authorList>
            <person name="Park S."/>
            <person name="Yoon J.-H."/>
        </authorList>
    </citation>
    <scope>NUCLEOTIDE SEQUENCE [LARGE SCALE GENOMIC DNA]</scope>
    <source>
        <strain evidence="1 2">YSTF-M3</strain>
    </source>
</reference>
<proteinExistence type="predicted"/>
<name>A0ABR7Q722_9FLAO</name>
<accession>A0ABR7Q722</accession>
<dbReference type="RefSeq" id="WP_187561379.1">
    <property type="nucleotide sequence ID" value="NZ_JACGWS010000003.1"/>
</dbReference>
<comment type="caution">
    <text evidence="1">The sequence shown here is derived from an EMBL/GenBank/DDBJ whole genome shotgun (WGS) entry which is preliminary data.</text>
</comment>
<evidence type="ECO:0000313" key="2">
    <source>
        <dbReference type="Proteomes" id="UP000619238"/>
    </source>
</evidence>
<evidence type="ECO:0000313" key="1">
    <source>
        <dbReference type="EMBL" id="MBC8754338.1"/>
    </source>
</evidence>
<sequence>MSSYNDNLNSSVNSSLSAQELELQNVEAQREASMFSLYYAQGARITTAEELEITTARYAFEKKVHEQAIIDSDVSTNVLTSANNAKDYTAKSVTNTSVAAANVQIAANAILKLASDTGSIFSIINAADFDTDIYAQSNKANVLMNDTAYAAEQASQHSMEASASIAEVTTTNLADKATVTDTSIKDLLAVVTKQFDDTTALLATQSAELATANTVEKQAEGVLEDYSVGYEATYAAYKLSNDELNLDLTVTTPKMVGDHDSYTVSFDPYVSAFQEENADGTPKETNNPVESYNIMLVENSKSPTFSMNDAEGIIAGAFTDRYVPLSDSNITTITDKDGKEIKKIIKKIYASGTDNTPVLKDSEGKPLELGKEYTIFVLTVFTIAYKKIINTFDDYLSAPSKMFMLQNQLNSANVNTILPQTDSTSETDANTSPKYQVINFGVFEKPSYTVAYRCVFLPNNPDLVSGLLTVEEIESIENNVQQFDKIEYIYNLEVSMVNDQIQIVTDQIAKLQATIAQDKVKLEKAKTDSAKKTLNDNIAANNLAITSKQEQLTTFEATLVTLNNLRDAAIKNININEHVQPGFFFNLTTAEKISAGSYTPATSTTTDDSLNIHISNSIDKIVKDIEAIEALNPSDASDTEEKATVPVITKPSISDKLTSAEINNIQATIGSTRGTRNTVLKNILADLIADTLDEKLKDAVNQFLEDCNQLIIDLLQILEGYTYHTMEVTLAAETTDNFGNRLIANNMYIPAIISVTDNEDETVNTHFINALSDFNHTAEFQYVDPYADTNKTVAYPKQTTTN</sequence>
<dbReference type="Proteomes" id="UP000619238">
    <property type="component" value="Unassembled WGS sequence"/>
</dbReference>
<protein>
    <submittedName>
        <fullName evidence="1">Uncharacterized protein</fullName>
    </submittedName>
</protein>
<organism evidence="1 2">
    <name type="scientific">Kordia aestuariivivens</name>
    <dbReference type="NCBI Taxonomy" id="2759037"/>
    <lineage>
        <taxon>Bacteria</taxon>
        <taxon>Pseudomonadati</taxon>
        <taxon>Bacteroidota</taxon>
        <taxon>Flavobacteriia</taxon>
        <taxon>Flavobacteriales</taxon>
        <taxon>Flavobacteriaceae</taxon>
        <taxon>Kordia</taxon>
    </lineage>
</organism>